<proteinExistence type="predicted"/>
<feature type="region of interest" description="Disordered" evidence="3">
    <location>
        <begin position="164"/>
        <end position="220"/>
    </location>
</feature>
<dbReference type="SUPFAM" id="SSF49562">
    <property type="entry name" value="C2 domain (Calcium/lipid-binding domain, CaLB)"/>
    <property type="match status" value="1"/>
</dbReference>
<feature type="compositionally biased region" description="Polar residues" evidence="3">
    <location>
        <begin position="325"/>
        <end position="338"/>
    </location>
</feature>
<accession>A0A5C3L957</accession>
<dbReference type="Gene3D" id="2.60.40.150">
    <property type="entry name" value="C2 domain"/>
    <property type="match status" value="1"/>
</dbReference>
<feature type="compositionally biased region" description="Low complexity" evidence="3">
    <location>
        <begin position="398"/>
        <end position="427"/>
    </location>
</feature>
<feature type="compositionally biased region" description="Pro residues" evidence="3">
    <location>
        <begin position="519"/>
        <end position="528"/>
    </location>
</feature>
<dbReference type="PANTHER" id="PTHR46502">
    <property type="entry name" value="C2 DOMAIN-CONTAINING"/>
    <property type="match status" value="1"/>
</dbReference>
<feature type="compositionally biased region" description="Pro residues" evidence="3">
    <location>
        <begin position="596"/>
        <end position="607"/>
    </location>
</feature>
<feature type="compositionally biased region" description="Polar residues" evidence="3">
    <location>
        <begin position="262"/>
        <end position="278"/>
    </location>
</feature>
<dbReference type="PROSITE" id="PS50004">
    <property type="entry name" value="C2"/>
    <property type="match status" value="1"/>
</dbReference>
<feature type="compositionally biased region" description="Pro residues" evidence="3">
    <location>
        <begin position="535"/>
        <end position="546"/>
    </location>
</feature>
<dbReference type="PRINTS" id="PR01217">
    <property type="entry name" value="PRICHEXTENSN"/>
</dbReference>
<evidence type="ECO:0000259" key="4">
    <source>
        <dbReference type="PROSITE" id="PS50004"/>
    </source>
</evidence>
<dbReference type="EMBL" id="ML210150">
    <property type="protein sequence ID" value="TFK29310.1"/>
    <property type="molecule type" value="Genomic_DNA"/>
</dbReference>
<protein>
    <recommendedName>
        <fullName evidence="4">C2 domain-containing protein</fullName>
    </recommendedName>
</protein>
<feature type="domain" description="C2" evidence="4">
    <location>
        <begin position="1"/>
        <end position="142"/>
    </location>
</feature>
<dbReference type="PANTHER" id="PTHR46502:SF2">
    <property type="entry name" value="16 KDA PHLOEM PROTEIN 2"/>
    <property type="match status" value="1"/>
</dbReference>
<dbReference type="InterPro" id="IPR035892">
    <property type="entry name" value="C2_domain_sf"/>
</dbReference>
<dbReference type="CDD" id="cd08681">
    <property type="entry name" value="C2_fungal_Inn1p-like"/>
    <property type="match status" value="1"/>
</dbReference>
<evidence type="ECO:0000313" key="5">
    <source>
        <dbReference type="EMBL" id="TFK29310.1"/>
    </source>
</evidence>
<evidence type="ECO:0000256" key="1">
    <source>
        <dbReference type="ARBA" id="ARBA00022723"/>
    </source>
</evidence>
<feature type="region of interest" description="Disordered" evidence="3">
    <location>
        <begin position="244"/>
        <end position="338"/>
    </location>
</feature>
<gene>
    <name evidence="5" type="ORF">FA15DRAFT_632252</name>
</gene>
<keyword evidence="6" id="KW-1185">Reference proteome</keyword>
<evidence type="ECO:0000256" key="2">
    <source>
        <dbReference type="ARBA" id="ARBA00022837"/>
    </source>
</evidence>
<dbReference type="InterPro" id="IPR037791">
    <property type="entry name" value="C2_fungal_Inn1"/>
</dbReference>
<dbReference type="InterPro" id="IPR000008">
    <property type="entry name" value="C2_dom"/>
</dbReference>
<keyword evidence="1" id="KW-0479">Metal-binding</keyword>
<feature type="compositionally biased region" description="Low complexity" evidence="3">
    <location>
        <begin position="503"/>
        <end position="518"/>
    </location>
</feature>
<reference evidence="5 6" key="1">
    <citation type="journal article" date="2019" name="Nat. Ecol. Evol.">
        <title>Megaphylogeny resolves global patterns of mushroom evolution.</title>
        <authorList>
            <person name="Varga T."/>
            <person name="Krizsan K."/>
            <person name="Foldi C."/>
            <person name="Dima B."/>
            <person name="Sanchez-Garcia M."/>
            <person name="Sanchez-Ramirez S."/>
            <person name="Szollosi G.J."/>
            <person name="Szarkandi J.G."/>
            <person name="Papp V."/>
            <person name="Albert L."/>
            <person name="Andreopoulos W."/>
            <person name="Angelini C."/>
            <person name="Antonin V."/>
            <person name="Barry K.W."/>
            <person name="Bougher N.L."/>
            <person name="Buchanan P."/>
            <person name="Buyck B."/>
            <person name="Bense V."/>
            <person name="Catcheside P."/>
            <person name="Chovatia M."/>
            <person name="Cooper J."/>
            <person name="Damon W."/>
            <person name="Desjardin D."/>
            <person name="Finy P."/>
            <person name="Geml J."/>
            <person name="Haridas S."/>
            <person name="Hughes K."/>
            <person name="Justo A."/>
            <person name="Karasinski D."/>
            <person name="Kautmanova I."/>
            <person name="Kiss B."/>
            <person name="Kocsube S."/>
            <person name="Kotiranta H."/>
            <person name="LaButti K.M."/>
            <person name="Lechner B.E."/>
            <person name="Liimatainen K."/>
            <person name="Lipzen A."/>
            <person name="Lukacs Z."/>
            <person name="Mihaltcheva S."/>
            <person name="Morgado L.N."/>
            <person name="Niskanen T."/>
            <person name="Noordeloos M.E."/>
            <person name="Ohm R.A."/>
            <person name="Ortiz-Santana B."/>
            <person name="Ovrebo C."/>
            <person name="Racz N."/>
            <person name="Riley R."/>
            <person name="Savchenko A."/>
            <person name="Shiryaev A."/>
            <person name="Soop K."/>
            <person name="Spirin V."/>
            <person name="Szebenyi C."/>
            <person name="Tomsovsky M."/>
            <person name="Tulloss R.E."/>
            <person name="Uehling J."/>
            <person name="Grigoriev I.V."/>
            <person name="Vagvolgyi C."/>
            <person name="Papp T."/>
            <person name="Martin F.M."/>
            <person name="Miettinen O."/>
            <person name="Hibbett D.S."/>
            <person name="Nagy L.G."/>
        </authorList>
    </citation>
    <scope>NUCLEOTIDE SEQUENCE [LARGE SCALE GENOMIC DNA]</scope>
    <source>
        <strain evidence="5 6">CBS 121175</strain>
    </source>
</reference>
<evidence type="ECO:0000256" key="3">
    <source>
        <dbReference type="SAM" id="MobiDB-lite"/>
    </source>
</evidence>
<dbReference type="SMART" id="SM00239">
    <property type="entry name" value="C2"/>
    <property type="match status" value="1"/>
</dbReference>
<feature type="compositionally biased region" description="Pro residues" evidence="3">
    <location>
        <begin position="473"/>
        <end position="490"/>
    </location>
</feature>
<evidence type="ECO:0000313" key="6">
    <source>
        <dbReference type="Proteomes" id="UP000307440"/>
    </source>
</evidence>
<feature type="compositionally biased region" description="Pro residues" evidence="3">
    <location>
        <begin position="455"/>
        <end position="465"/>
    </location>
</feature>
<feature type="compositionally biased region" description="Polar residues" evidence="3">
    <location>
        <begin position="358"/>
        <end position="396"/>
    </location>
</feature>
<feature type="compositionally biased region" description="Polar residues" evidence="3">
    <location>
        <begin position="288"/>
        <end position="297"/>
    </location>
</feature>
<sequence>MGEMSTTPREIGTLIVVILKANHLPNKRHIGKQDPYCVVTVNGEKRRTKAIKRGGQHPEWDEEIRFILYEDTDDVLTRTAKPFDGTPPPLPPKEKFSLRNIKGGKIMKLTCFADDAREPDFIGEADVDLTEVLTKGETDEWFTLNNKDKFAGKVYLELTFWSNEPPPEKKVTPKPTKNNRQYGGPGSFIPSGERVPGQHLSRTASASAGYPSTGPPDLYVAPYEQHNQRQLVDSLAQDFGEFGINHGHHRRESFPPVGHSPHYSQASYNGYATDTTLGYSYDRPPSPGTQSSFHLTNQPYQYQPPYDPNASAQYPGTGRGPRQSIPASSSGFVPLPQSSGFVPIQPGVVDPYAPPISHTPSPAQYGSSPSQFIQSGPYPQTQSPVTYVSSTPAPYQNPSPVGSQPYSYQPYPFPQSNNQAPQSYYPSQGPPPMHSPHTPTQPQAYQTYPQGVQDPPLPLPNPAPPTTVGGSRPLPPQPIVYGQPPPPPPLVQNGGYSPPQQHSGSISPGRIPPSTSLPLPLPPPPPPGSFVSNHPGPPVPPPPPPQSVVTEVRQRRQSALPQPPVIYQQPAYQQPNPDGFVYNRSPNPYNMNPGLPQNPPGTPYNSQ</sequence>
<feature type="compositionally biased region" description="Low complexity" evidence="3">
    <location>
        <begin position="436"/>
        <end position="450"/>
    </location>
</feature>
<dbReference type="STRING" id="230819.A0A5C3L957"/>
<dbReference type="OrthoDB" id="270970at2759"/>
<dbReference type="AlphaFoldDB" id="A0A5C3L957"/>
<dbReference type="Pfam" id="PF00168">
    <property type="entry name" value="C2"/>
    <property type="match status" value="2"/>
</dbReference>
<organism evidence="5 6">
    <name type="scientific">Coprinopsis marcescibilis</name>
    <name type="common">Agaric fungus</name>
    <name type="synonym">Psathyrella marcescibilis</name>
    <dbReference type="NCBI Taxonomy" id="230819"/>
    <lineage>
        <taxon>Eukaryota</taxon>
        <taxon>Fungi</taxon>
        <taxon>Dikarya</taxon>
        <taxon>Basidiomycota</taxon>
        <taxon>Agaricomycotina</taxon>
        <taxon>Agaricomycetes</taxon>
        <taxon>Agaricomycetidae</taxon>
        <taxon>Agaricales</taxon>
        <taxon>Agaricineae</taxon>
        <taxon>Psathyrellaceae</taxon>
        <taxon>Coprinopsis</taxon>
    </lineage>
</organism>
<keyword evidence="2" id="KW-0106">Calcium</keyword>
<name>A0A5C3L957_COPMA</name>
<dbReference type="Proteomes" id="UP000307440">
    <property type="component" value="Unassembled WGS sequence"/>
</dbReference>
<dbReference type="GO" id="GO:0046872">
    <property type="term" value="F:metal ion binding"/>
    <property type="evidence" value="ECO:0007669"/>
    <property type="project" value="UniProtKB-KW"/>
</dbReference>
<feature type="region of interest" description="Disordered" evidence="3">
    <location>
        <begin position="352"/>
        <end position="607"/>
    </location>
</feature>